<gene>
    <name evidence="1" type="ORF">ABVK25_010726</name>
</gene>
<comment type="caution">
    <text evidence="1">The sequence shown here is derived from an EMBL/GenBank/DDBJ whole genome shotgun (WGS) entry which is preliminary data.</text>
</comment>
<dbReference type="EMBL" id="JBHFEH010000074">
    <property type="protein sequence ID" value="KAL2048974.1"/>
    <property type="molecule type" value="Genomic_DNA"/>
</dbReference>
<evidence type="ECO:0000313" key="2">
    <source>
        <dbReference type="Proteomes" id="UP001590951"/>
    </source>
</evidence>
<dbReference type="Proteomes" id="UP001590951">
    <property type="component" value="Unassembled WGS sequence"/>
</dbReference>
<protein>
    <submittedName>
        <fullName evidence="1">Uncharacterized protein</fullName>
    </submittedName>
</protein>
<evidence type="ECO:0000313" key="1">
    <source>
        <dbReference type="EMBL" id="KAL2048974.1"/>
    </source>
</evidence>
<name>A0ABR4ATD9_9LECA</name>
<proteinExistence type="predicted"/>
<accession>A0ABR4ATD9</accession>
<organism evidence="1 2">
    <name type="scientific">Lepraria finkii</name>
    <dbReference type="NCBI Taxonomy" id="1340010"/>
    <lineage>
        <taxon>Eukaryota</taxon>
        <taxon>Fungi</taxon>
        <taxon>Dikarya</taxon>
        <taxon>Ascomycota</taxon>
        <taxon>Pezizomycotina</taxon>
        <taxon>Lecanoromycetes</taxon>
        <taxon>OSLEUM clade</taxon>
        <taxon>Lecanoromycetidae</taxon>
        <taxon>Lecanorales</taxon>
        <taxon>Lecanorineae</taxon>
        <taxon>Stereocaulaceae</taxon>
        <taxon>Lepraria</taxon>
    </lineage>
</organism>
<reference evidence="1 2" key="1">
    <citation type="submission" date="2024-09" db="EMBL/GenBank/DDBJ databases">
        <title>Rethinking Asexuality: The Enigmatic Case of Functional Sexual Genes in Lepraria (Stereocaulaceae).</title>
        <authorList>
            <person name="Doellman M."/>
            <person name="Sun Y."/>
            <person name="Barcenas-Pena A."/>
            <person name="Lumbsch H.T."/>
            <person name="Grewe F."/>
        </authorList>
    </citation>
    <scope>NUCLEOTIDE SEQUENCE [LARGE SCALE GENOMIC DNA]</scope>
    <source>
        <strain evidence="1 2">Grewe 0041</strain>
    </source>
</reference>
<sequence length="105" mass="11664">MAFNNQLDNPDLLEGCNFGQGMAGQTMFGPAATQINNLSMESGINPGNLSESQLASFQQQNPVVQQKSIQINAKILQRSSANGLCQMLVEIYQIKAHLFWFQVWM</sequence>
<keyword evidence="2" id="KW-1185">Reference proteome</keyword>